<evidence type="ECO:0000313" key="8">
    <source>
        <dbReference type="Proteomes" id="UP000193240"/>
    </source>
</evidence>
<name>A0A1Y2M243_EPING</name>
<feature type="region of interest" description="Disordered" evidence="5">
    <location>
        <begin position="212"/>
        <end position="267"/>
    </location>
</feature>
<dbReference type="InParanoid" id="A0A1Y2M243"/>
<dbReference type="SMART" id="SM00398">
    <property type="entry name" value="HMG"/>
    <property type="match status" value="1"/>
</dbReference>
<dbReference type="FunFam" id="1.10.30.10:FF:000041">
    <property type="entry name" value="HMG box family protein"/>
    <property type="match status" value="1"/>
</dbReference>
<organism evidence="7 8">
    <name type="scientific">Epicoccum nigrum</name>
    <name type="common">Soil fungus</name>
    <name type="synonym">Epicoccum purpurascens</name>
    <dbReference type="NCBI Taxonomy" id="105696"/>
    <lineage>
        <taxon>Eukaryota</taxon>
        <taxon>Fungi</taxon>
        <taxon>Dikarya</taxon>
        <taxon>Ascomycota</taxon>
        <taxon>Pezizomycotina</taxon>
        <taxon>Dothideomycetes</taxon>
        <taxon>Pleosporomycetidae</taxon>
        <taxon>Pleosporales</taxon>
        <taxon>Pleosporineae</taxon>
        <taxon>Didymellaceae</taxon>
        <taxon>Epicoccum</taxon>
    </lineage>
</organism>
<feature type="DNA-binding region" description="HMG box" evidence="4">
    <location>
        <begin position="141"/>
        <end position="209"/>
    </location>
</feature>
<protein>
    <recommendedName>
        <fullName evidence="6">HMG box domain-containing protein</fullName>
    </recommendedName>
</protein>
<feature type="domain" description="HMG box" evidence="6">
    <location>
        <begin position="141"/>
        <end position="209"/>
    </location>
</feature>
<feature type="region of interest" description="Disordered" evidence="5">
    <location>
        <begin position="527"/>
        <end position="568"/>
    </location>
</feature>
<gene>
    <name evidence="7" type="ORF">B5807_05251</name>
</gene>
<dbReference type="SUPFAM" id="SSF47095">
    <property type="entry name" value="HMG-box"/>
    <property type="match status" value="1"/>
</dbReference>
<dbReference type="Proteomes" id="UP000193240">
    <property type="component" value="Unassembled WGS sequence"/>
</dbReference>
<proteinExistence type="predicted"/>
<dbReference type="GO" id="GO:0000978">
    <property type="term" value="F:RNA polymerase II cis-regulatory region sequence-specific DNA binding"/>
    <property type="evidence" value="ECO:0007669"/>
    <property type="project" value="TreeGrafter"/>
</dbReference>
<dbReference type="InterPro" id="IPR050140">
    <property type="entry name" value="SRY-related_HMG-box_TF-like"/>
</dbReference>
<evidence type="ECO:0000313" key="7">
    <source>
        <dbReference type="EMBL" id="OSS50205.1"/>
    </source>
</evidence>
<dbReference type="Gene3D" id="1.10.30.10">
    <property type="entry name" value="High mobility group box domain"/>
    <property type="match status" value="1"/>
</dbReference>
<dbReference type="InterPro" id="IPR009071">
    <property type="entry name" value="HMG_box_dom"/>
</dbReference>
<dbReference type="GO" id="GO:0030154">
    <property type="term" value="P:cell differentiation"/>
    <property type="evidence" value="ECO:0007669"/>
    <property type="project" value="TreeGrafter"/>
</dbReference>
<dbReference type="CDD" id="cd01389">
    <property type="entry name" value="HMG-box_ROX1-like"/>
    <property type="match status" value="1"/>
</dbReference>
<accession>A0A1Y2M243</accession>
<evidence type="ECO:0000256" key="2">
    <source>
        <dbReference type="ARBA" id="ARBA00023125"/>
    </source>
</evidence>
<keyword evidence="8" id="KW-1185">Reference proteome</keyword>
<keyword evidence="3" id="KW-0804">Transcription</keyword>
<feature type="compositionally biased region" description="Low complexity" evidence="5">
    <location>
        <begin position="543"/>
        <end position="568"/>
    </location>
</feature>
<feature type="region of interest" description="Disordered" evidence="5">
    <location>
        <begin position="38"/>
        <end position="131"/>
    </location>
</feature>
<dbReference type="Pfam" id="PF00505">
    <property type="entry name" value="HMG_box"/>
    <property type="match status" value="1"/>
</dbReference>
<dbReference type="AlphaFoldDB" id="A0A1Y2M243"/>
<dbReference type="InterPro" id="IPR036910">
    <property type="entry name" value="HMG_box_dom_sf"/>
</dbReference>
<feature type="compositionally biased region" description="Polar residues" evidence="5">
    <location>
        <begin position="107"/>
        <end position="128"/>
    </location>
</feature>
<dbReference type="GO" id="GO:0005634">
    <property type="term" value="C:nucleus"/>
    <property type="evidence" value="ECO:0007669"/>
    <property type="project" value="UniProtKB-UniRule"/>
</dbReference>
<keyword evidence="1" id="KW-0805">Transcription regulation</keyword>
<evidence type="ECO:0000256" key="4">
    <source>
        <dbReference type="PROSITE-ProRule" id="PRU00267"/>
    </source>
</evidence>
<keyword evidence="2 4" id="KW-0238">DNA-binding</keyword>
<reference evidence="7 8" key="1">
    <citation type="journal article" date="2017" name="Genome Announc.">
        <title>Genome sequence of the saprophytic ascomycete Epicoccum nigrum ICMP 19927 strain isolated from New Zealand.</title>
        <authorList>
            <person name="Fokin M."/>
            <person name="Fleetwood D."/>
            <person name="Weir B.S."/>
            <person name="Villas-Boas S.G."/>
        </authorList>
    </citation>
    <scope>NUCLEOTIDE SEQUENCE [LARGE SCALE GENOMIC DNA]</scope>
    <source>
        <strain evidence="7 8">ICMP 19927</strain>
    </source>
</reference>
<evidence type="ECO:0000259" key="6">
    <source>
        <dbReference type="PROSITE" id="PS50118"/>
    </source>
</evidence>
<evidence type="ECO:0000256" key="3">
    <source>
        <dbReference type="ARBA" id="ARBA00023163"/>
    </source>
</evidence>
<dbReference type="PANTHER" id="PTHR10270">
    <property type="entry name" value="SOX TRANSCRIPTION FACTOR"/>
    <property type="match status" value="1"/>
</dbReference>
<dbReference type="PROSITE" id="PS50118">
    <property type="entry name" value="HMG_BOX_2"/>
    <property type="match status" value="1"/>
</dbReference>
<sequence length="684" mass="74819">MRSCVLPPIRTSSTPPSPVVTFFSVPRIYVKSNMQVSNDYLPPPTEGGNTGRTLRKSSRIQIPKSALYTSPVQRIEEEEQPTLPPPQIARKRNPSLGTDDNAEDSIESASPTGVRTAASVSSTGSGDQSPHVCLCQPEPKIPRPRNAFILYRQHHQQNVIRRNPGLNNPDISKIIGEQWKAEGDREKKVWQDLAQEEKARHHEQYPDYRYQPRRISKPGATPLNPSGQHTTVDKYRCPRCGGRSIKTPSSPYSAEAQGVPTLPPLNTSGLTPTTRYLPMMSSLSLESPVVGRRGPGPSRLSNIQVPPSIREQEMYSPLTPGQKRRRYEYGLLPSARRPEGHYYPQSAVRRDSLPASHMRVSPPNTAGMHPPSARTPREGRMPHVDLPRKGSGSDMNIIVPQQHDQSRSVEAMVLSVPYQARIKLLGRICAPLKEPGPTSPAVQTRGAIIAVEGDDPKAIQELTAWLNDFLARDDEYSARIAEPPRTPLDTNKDVTFQDYLDLIKDWHARSEEMVRYITTPVAAAAASAPASSKEDNTHNGNDASTAPSRASSSASASPNKPLSPSTHPAAAAAAAAAAAPTTLKKPILLLPTFHLTASVAYASRIPIQDAYSPTDHWQWMATLWRGIVGPDLTLYVRSFDAGGKEGAGKTVELDESTRCLTVGRARGRGFGEATLRRVGFEVGE</sequence>
<dbReference type="STRING" id="105696.A0A1Y2M243"/>
<feature type="region of interest" description="Disordered" evidence="5">
    <location>
        <begin position="351"/>
        <end position="382"/>
    </location>
</feature>
<dbReference type="GO" id="GO:0000122">
    <property type="term" value="P:negative regulation of transcription by RNA polymerase II"/>
    <property type="evidence" value="ECO:0007669"/>
    <property type="project" value="TreeGrafter"/>
</dbReference>
<evidence type="ECO:0000256" key="5">
    <source>
        <dbReference type="SAM" id="MobiDB-lite"/>
    </source>
</evidence>
<dbReference type="GO" id="GO:0001228">
    <property type="term" value="F:DNA-binding transcription activator activity, RNA polymerase II-specific"/>
    <property type="evidence" value="ECO:0007669"/>
    <property type="project" value="TreeGrafter"/>
</dbReference>
<evidence type="ECO:0000256" key="1">
    <source>
        <dbReference type="ARBA" id="ARBA00023015"/>
    </source>
</evidence>
<dbReference type="OMA" id="CAGPDVT"/>
<dbReference type="PANTHER" id="PTHR10270:SF320">
    <property type="entry name" value="BOX TRANSCRIPTIONAL REGULATOR, PUTATIVE (AFU_ORTHOLOGUE AFUA_4G10820)-RELATED"/>
    <property type="match status" value="1"/>
</dbReference>
<keyword evidence="4" id="KW-0539">Nucleus</keyword>
<dbReference type="EMBL" id="KZ107842">
    <property type="protein sequence ID" value="OSS50205.1"/>
    <property type="molecule type" value="Genomic_DNA"/>
</dbReference>